<evidence type="ECO:0000259" key="2">
    <source>
        <dbReference type="PROSITE" id="PS50113"/>
    </source>
</evidence>
<dbReference type="PANTHER" id="PTHR44757">
    <property type="entry name" value="DIGUANYLATE CYCLASE DGCP"/>
    <property type="match status" value="1"/>
</dbReference>
<dbReference type="InterPro" id="IPR029016">
    <property type="entry name" value="GAF-like_dom_sf"/>
</dbReference>
<dbReference type="SUPFAM" id="SSF55781">
    <property type="entry name" value="GAF domain-like"/>
    <property type="match status" value="1"/>
</dbReference>
<keyword evidence="4" id="KW-1185">Reference proteome</keyword>
<dbReference type="Gene3D" id="3.30.450.40">
    <property type="match status" value="1"/>
</dbReference>
<dbReference type="InterPro" id="IPR003018">
    <property type="entry name" value="GAF"/>
</dbReference>
<dbReference type="Pfam" id="PF08447">
    <property type="entry name" value="PAS_3"/>
    <property type="match status" value="1"/>
</dbReference>
<dbReference type="Proteomes" id="UP000321408">
    <property type="component" value="Chromosome"/>
</dbReference>
<dbReference type="PROSITE" id="PS50112">
    <property type="entry name" value="PAS"/>
    <property type="match status" value="2"/>
</dbReference>
<evidence type="ECO:0000259" key="1">
    <source>
        <dbReference type="PROSITE" id="PS50112"/>
    </source>
</evidence>
<accession>A0A5B9DGL7</accession>
<feature type="domain" description="PAS" evidence="1">
    <location>
        <begin position="448"/>
        <end position="489"/>
    </location>
</feature>
<dbReference type="Pfam" id="PF01590">
    <property type="entry name" value="GAF"/>
    <property type="match status" value="1"/>
</dbReference>
<dbReference type="InterPro" id="IPR052155">
    <property type="entry name" value="Biofilm_reg_signaling"/>
</dbReference>
<dbReference type="RefSeq" id="WP_147664756.1">
    <property type="nucleotide sequence ID" value="NZ_CP042905.2"/>
</dbReference>
<dbReference type="GeneID" id="41331681"/>
<dbReference type="AlphaFoldDB" id="A0A5B9DGL7"/>
<protein>
    <submittedName>
        <fullName evidence="3">PAS domain S-box protein</fullName>
    </submittedName>
</protein>
<reference evidence="3 4" key="1">
    <citation type="journal article" date="2020" name="Nature">
        <title>Isolation of an archaeon at the prokaryote-eukaryote interface.</title>
        <authorList>
            <person name="Imachi H."/>
            <person name="Nobu M.K."/>
            <person name="Nakahara N."/>
            <person name="Morono Y."/>
            <person name="Ogawara M."/>
            <person name="Takaki Y."/>
            <person name="Takano Y."/>
            <person name="Uematsu K."/>
            <person name="Ikuta T."/>
            <person name="Ito M."/>
            <person name="Matsui Y."/>
            <person name="Miyazaki M."/>
            <person name="Murata K."/>
            <person name="Saito Y."/>
            <person name="Sakai S."/>
            <person name="Song C."/>
            <person name="Tasumi E."/>
            <person name="Yamanaka Y."/>
            <person name="Yamaguchi T."/>
            <person name="Kamagata Y."/>
            <person name="Tamaki H."/>
            <person name="Takai K."/>
        </authorList>
    </citation>
    <scope>NUCLEOTIDE SEQUENCE [LARGE SCALE GENOMIC DNA]</scope>
    <source>
        <strain evidence="3 4">MK-D1</strain>
    </source>
</reference>
<dbReference type="NCBIfam" id="TIGR00229">
    <property type="entry name" value="sensory_box"/>
    <property type="match status" value="2"/>
</dbReference>
<dbReference type="PROSITE" id="PS50113">
    <property type="entry name" value="PAC"/>
    <property type="match status" value="1"/>
</dbReference>
<dbReference type="Gene3D" id="3.30.450.20">
    <property type="entry name" value="PAS domain"/>
    <property type="match status" value="3"/>
</dbReference>
<dbReference type="InterPro" id="IPR001610">
    <property type="entry name" value="PAC"/>
</dbReference>
<feature type="domain" description="PAC" evidence="2">
    <location>
        <begin position="395"/>
        <end position="447"/>
    </location>
</feature>
<dbReference type="InterPro" id="IPR000700">
    <property type="entry name" value="PAS-assoc_C"/>
</dbReference>
<dbReference type="SMART" id="SM00091">
    <property type="entry name" value="PAS"/>
    <property type="match status" value="3"/>
</dbReference>
<dbReference type="SUPFAM" id="SSF55785">
    <property type="entry name" value="PYP-like sensor domain (PAS domain)"/>
    <property type="match status" value="3"/>
</dbReference>
<evidence type="ECO:0000313" key="4">
    <source>
        <dbReference type="Proteomes" id="UP000321408"/>
    </source>
</evidence>
<dbReference type="InterPro" id="IPR000014">
    <property type="entry name" value="PAS"/>
</dbReference>
<sequence>MGEINPNQKIMDIISKSITFANVPGFILVALDLNKEIAYMNPNGCYILNDNLSPIGKNWFENFIYEPERKKLEMEFESSISGKINQPVEECFVICNNSERRIIRWFHDLLKDGDEIIGVIYFGEDVTSRRYIQLELRHRIAMEKLIAEISASFMDISQTPDLIEEKILNTLANVGVFVNSDRCSVFLFDYNSSKLIKFNEWNAKNVDSNPNKMHELSDQDFVWLSNLIKEKNKIYVSKLSDLPEKIAPLTNILSKNPLKSLLIMPMIKKDYFVGFLSLISESEEIIWSSLDIKLLQTIADLLSNVFSHLKIQEDKRIVQSRLDFFNKAIETSGIGFIMCNFKGEIRYANQALKRLLGYDPSNSFEGKNWKEITSEKYYEIIEKQINPILLQEEIWMGEIPLIGINGKIVETLINIFLVRNRNNEPTHIAGIVTDISDQKKGQIELHNSQRRFMNLAEKFPLPFAISNKKGVRLYLNPKFVEMFGYTLEDTPNDVAWMKNAYPDPVYRDKVNEYWEKLKGGTVEHQANNVVCKNGQIRRVIFREFEIGDNELVAIAEEVKK</sequence>
<dbReference type="Pfam" id="PF13426">
    <property type="entry name" value="PAS_9"/>
    <property type="match status" value="2"/>
</dbReference>
<gene>
    <name evidence="3" type="ORF">DSAG12_03714</name>
</gene>
<dbReference type="KEGG" id="psyt:DSAG12_03714"/>
<organism evidence="3 4">
    <name type="scientific">Promethearchaeum syntrophicum</name>
    <dbReference type="NCBI Taxonomy" id="2594042"/>
    <lineage>
        <taxon>Archaea</taxon>
        <taxon>Promethearchaeati</taxon>
        <taxon>Promethearchaeota</taxon>
        <taxon>Promethearchaeia</taxon>
        <taxon>Promethearchaeales</taxon>
        <taxon>Promethearchaeaceae</taxon>
        <taxon>Promethearchaeum</taxon>
    </lineage>
</organism>
<name>A0A5B9DGL7_9ARCH</name>
<dbReference type="InterPro" id="IPR035965">
    <property type="entry name" value="PAS-like_dom_sf"/>
</dbReference>
<dbReference type="CDD" id="cd00130">
    <property type="entry name" value="PAS"/>
    <property type="match status" value="1"/>
</dbReference>
<evidence type="ECO:0000313" key="3">
    <source>
        <dbReference type="EMBL" id="QEE17876.1"/>
    </source>
</evidence>
<dbReference type="SMART" id="SM00086">
    <property type="entry name" value="PAC"/>
    <property type="match status" value="2"/>
</dbReference>
<dbReference type="InterPro" id="IPR013655">
    <property type="entry name" value="PAS_fold_3"/>
</dbReference>
<dbReference type="EMBL" id="CP042905">
    <property type="protein sequence ID" value="QEE17876.1"/>
    <property type="molecule type" value="Genomic_DNA"/>
</dbReference>
<dbReference type="PANTHER" id="PTHR44757:SF2">
    <property type="entry name" value="BIOFILM ARCHITECTURE MAINTENANCE PROTEIN MBAA"/>
    <property type="match status" value="1"/>
</dbReference>
<reference evidence="3 4" key="2">
    <citation type="journal article" date="2024" name="Int. J. Syst. Evol. Microbiol.">
        <title>Promethearchaeum syntrophicum gen. nov., sp. nov., an anaerobic, obligately syntrophic archaeon, the first isolate of the lineage 'Asgard' archaea, and proposal of the new archaeal phylum Promethearchaeota phyl. nov. and kingdom Promethearchaeati regn. nov.</title>
        <authorList>
            <person name="Imachi H."/>
            <person name="Nobu M.K."/>
            <person name="Kato S."/>
            <person name="Takaki Y."/>
            <person name="Miyazaki M."/>
            <person name="Miyata M."/>
            <person name="Ogawara M."/>
            <person name="Saito Y."/>
            <person name="Sakai S."/>
            <person name="Tahara Y.O."/>
            <person name="Takano Y."/>
            <person name="Tasumi E."/>
            <person name="Uematsu K."/>
            <person name="Yoshimura T."/>
            <person name="Itoh T."/>
            <person name="Ohkuma M."/>
            <person name="Takai K."/>
        </authorList>
    </citation>
    <scope>NUCLEOTIDE SEQUENCE [LARGE SCALE GENOMIC DNA]</scope>
    <source>
        <strain evidence="3 4">MK-D1</strain>
    </source>
</reference>
<dbReference type="SMART" id="SM00065">
    <property type="entry name" value="GAF"/>
    <property type="match status" value="1"/>
</dbReference>
<feature type="domain" description="PAS" evidence="1">
    <location>
        <begin position="321"/>
        <end position="392"/>
    </location>
</feature>
<dbReference type="OrthoDB" id="106505at2157"/>
<proteinExistence type="predicted"/>